<organism evidence="2">
    <name type="scientific">Arundo donax</name>
    <name type="common">Giant reed</name>
    <name type="synonym">Donax arundinaceus</name>
    <dbReference type="NCBI Taxonomy" id="35708"/>
    <lineage>
        <taxon>Eukaryota</taxon>
        <taxon>Viridiplantae</taxon>
        <taxon>Streptophyta</taxon>
        <taxon>Embryophyta</taxon>
        <taxon>Tracheophyta</taxon>
        <taxon>Spermatophyta</taxon>
        <taxon>Magnoliopsida</taxon>
        <taxon>Liliopsida</taxon>
        <taxon>Poales</taxon>
        <taxon>Poaceae</taxon>
        <taxon>PACMAD clade</taxon>
        <taxon>Arundinoideae</taxon>
        <taxon>Arundineae</taxon>
        <taxon>Arundo</taxon>
    </lineage>
</organism>
<keyword evidence="1" id="KW-0812">Transmembrane</keyword>
<reference evidence="2" key="2">
    <citation type="journal article" date="2015" name="Data Brief">
        <title>Shoot transcriptome of the giant reed, Arundo donax.</title>
        <authorList>
            <person name="Barrero R.A."/>
            <person name="Guerrero F.D."/>
            <person name="Moolhuijzen P."/>
            <person name="Goolsby J.A."/>
            <person name="Tidwell J."/>
            <person name="Bellgard S.E."/>
            <person name="Bellgard M.I."/>
        </authorList>
    </citation>
    <scope>NUCLEOTIDE SEQUENCE</scope>
    <source>
        <tissue evidence="2">Shoot tissue taken approximately 20 cm above the soil surface</tissue>
    </source>
</reference>
<keyword evidence="1" id="KW-1133">Transmembrane helix</keyword>
<evidence type="ECO:0000313" key="2">
    <source>
        <dbReference type="EMBL" id="JAD44143.1"/>
    </source>
</evidence>
<feature type="transmembrane region" description="Helical" evidence="1">
    <location>
        <begin position="7"/>
        <end position="28"/>
    </location>
</feature>
<sequence>MCFFVRYSHIAFQIFTFALLVMLLVGLWDFRCYYPCSVLCLL</sequence>
<evidence type="ECO:0000256" key="1">
    <source>
        <dbReference type="SAM" id="Phobius"/>
    </source>
</evidence>
<accession>A0A0A9A2K0</accession>
<dbReference type="EMBL" id="GBRH01253752">
    <property type="protein sequence ID" value="JAD44143.1"/>
    <property type="molecule type" value="Transcribed_RNA"/>
</dbReference>
<name>A0A0A9A2K0_ARUDO</name>
<dbReference type="AlphaFoldDB" id="A0A0A9A2K0"/>
<protein>
    <submittedName>
        <fullName evidence="2">Uncharacterized protein</fullName>
    </submittedName>
</protein>
<reference evidence="2" key="1">
    <citation type="submission" date="2014-09" db="EMBL/GenBank/DDBJ databases">
        <authorList>
            <person name="Magalhaes I.L.F."/>
            <person name="Oliveira U."/>
            <person name="Santos F.R."/>
            <person name="Vidigal T.H.D.A."/>
            <person name="Brescovit A.D."/>
            <person name="Santos A.J."/>
        </authorList>
    </citation>
    <scope>NUCLEOTIDE SEQUENCE</scope>
    <source>
        <tissue evidence="2">Shoot tissue taken approximately 20 cm above the soil surface</tissue>
    </source>
</reference>
<keyword evidence="1" id="KW-0472">Membrane</keyword>
<proteinExistence type="predicted"/>